<dbReference type="RefSeq" id="WP_258981194.1">
    <property type="nucleotide sequence ID" value="NZ_JARZAK010000002.1"/>
</dbReference>
<dbReference type="Proteomes" id="UP001292913">
    <property type="component" value="Unassembled WGS sequence"/>
</dbReference>
<organism evidence="1 2">
    <name type="scientific">Bacteroides vicugnae</name>
    <dbReference type="NCBI Taxonomy" id="3037989"/>
    <lineage>
        <taxon>Bacteria</taxon>
        <taxon>Pseudomonadati</taxon>
        <taxon>Bacteroidota</taxon>
        <taxon>Bacteroidia</taxon>
        <taxon>Bacteroidales</taxon>
        <taxon>Bacteroidaceae</taxon>
        <taxon>Bacteroides</taxon>
    </lineage>
</organism>
<evidence type="ECO:0000313" key="1">
    <source>
        <dbReference type="EMBL" id="MDY7257294.1"/>
    </source>
</evidence>
<gene>
    <name evidence="1" type="ORF">QHG74_06140</name>
</gene>
<dbReference type="PROSITE" id="PS51257">
    <property type="entry name" value="PROKAR_LIPOPROTEIN"/>
    <property type="match status" value="1"/>
</dbReference>
<evidence type="ECO:0000313" key="2">
    <source>
        <dbReference type="Proteomes" id="UP001292913"/>
    </source>
</evidence>
<evidence type="ECO:0008006" key="3">
    <source>
        <dbReference type="Google" id="ProtNLM"/>
    </source>
</evidence>
<accession>A0ABU5HM71</accession>
<protein>
    <recommendedName>
        <fullName evidence="3">DUF4595 domain-containing protein</fullName>
    </recommendedName>
</protein>
<sequence>MKIKLLLLVAVLYACGTKTVSEEETYDRITVTTYENKYDEKNRLSEVQWTRTSRMYEKDAETMEVTENKSTDYYTYTDDEKFTVERKSKTSGNIEMMRYAPQSEESLTLNAQGDTVDYSLRKYYDKRKRKPVYVRNINNDYVLLEDNDYEEKNEYDGGGNLRKSVQCYFDTGKKRTTYFFRGLSYEEAQKRIPRTDGDYDIVCNIEKISGDTLIRESIKNGIVSHIKKTIIEKNGKKEFRFDADMKLTGSFTELKSDGFDIHVDCIGSDFIDSTYYKNGKEVRCVYLSDTSKDIVLFKYDKQGNIVERVEKTKYFDTRNEEDLINEMLQVVKENEKKKENRKRLKIK</sequence>
<comment type="caution">
    <text evidence="1">The sequence shown here is derived from an EMBL/GenBank/DDBJ whole genome shotgun (WGS) entry which is preliminary data.</text>
</comment>
<name>A0ABU5HM71_9BACE</name>
<keyword evidence="2" id="KW-1185">Reference proteome</keyword>
<proteinExistence type="predicted"/>
<dbReference type="EMBL" id="JARZAK010000002">
    <property type="protein sequence ID" value="MDY7257294.1"/>
    <property type="molecule type" value="Genomic_DNA"/>
</dbReference>
<reference evidence="1 2" key="1">
    <citation type="submission" date="2023-04" db="EMBL/GenBank/DDBJ databases">
        <title>Bacteroides pacosi sp. nov., isolated from the fecal material of an alpaca.</title>
        <authorList>
            <person name="Miller S."/>
            <person name="Hendry M."/>
            <person name="King J."/>
            <person name="Sankaranarayanan K."/>
            <person name="Lawson P.A."/>
        </authorList>
    </citation>
    <scope>NUCLEOTIDE SEQUENCE [LARGE SCALE GENOMIC DNA]</scope>
    <source>
        <strain evidence="1 2">A2-P53</strain>
    </source>
</reference>